<dbReference type="PROSITE" id="PS50294">
    <property type="entry name" value="WD_REPEATS_REGION"/>
    <property type="match status" value="1"/>
</dbReference>
<dbReference type="Gene3D" id="2.130.10.10">
    <property type="entry name" value="YVTN repeat-like/Quinoprotein amine dehydrogenase"/>
    <property type="match status" value="1"/>
</dbReference>
<reference evidence="2" key="1">
    <citation type="submission" date="2021-02" db="EMBL/GenBank/DDBJ databases">
        <authorList>
            <person name="Nowell W R."/>
        </authorList>
    </citation>
    <scope>NUCLEOTIDE SEQUENCE</scope>
</reference>
<keyword evidence="1" id="KW-0853">WD repeat</keyword>
<gene>
    <name evidence="2" type="ORF">QYT958_LOCUS44188</name>
</gene>
<accession>A0A822DZ93</accession>
<dbReference type="SUPFAM" id="SSF50978">
    <property type="entry name" value="WD40 repeat-like"/>
    <property type="match status" value="1"/>
</dbReference>
<protein>
    <submittedName>
        <fullName evidence="2">Uncharacterized protein</fullName>
    </submittedName>
</protein>
<dbReference type="InterPro" id="IPR001680">
    <property type="entry name" value="WD40_rpt"/>
</dbReference>
<evidence type="ECO:0000256" key="1">
    <source>
        <dbReference type="PROSITE-ProRule" id="PRU00221"/>
    </source>
</evidence>
<dbReference type="AlphaFoldDB" id="A0A822DZ93"/>
<dbReference type="InterPro" id="IPR036322">
    <property type="entry name" value="WD40_repeat_dom_sf"/>
</dbReference>
<name>A0A822DZ93_9BILA</name>
<feature type="non-terminal residue" evidence="2">
    <location>
        <position position="38"/>
    </location>
</feature>
<evidence type="ECO:0000313" key="2">
    <source>
        <dbReference type="EMBL" id="CAF5087564.1"/>
    </source>
</evidence>
<dbReference type="PROSITE" id="PS50082">
    <property type="entry name" value="WD_REPEATS_2"/>
    <property type="match status" value="1"/>
</dbReference>
<dbReference type="InterPro" id="IPR015943">
    <property type="entry name" value="WD40/YVTN_repeat-like_dom_sf"/>
</dbReference>
<comment type="caution">
    <text evidence="2">The sequence shown here is derived from an EMBL/GenBank/DDBJ whole genome shotgun (WGS) entry which is preliminary data.</text>
</comment>
<proteinExistence type="predicted"/>
<organism evidence="2 3">
    <name type="scientific">Rotaria socialis</name>
    <dbReference type="NCBI Taxonomy" id="392032"/>
    <lineage>
        <taxon>Eukaryota</taxon>
        <taxon>Metazoa</taxon>
        <taxon>Spiralia</taxon>
        <taxon>Gnathifera</taxon>
        <taxon>Rotifera</taxon>
        <taxon>Eurotatoria</taxon>
        <taxon>Bdelloidea</taxon>
        <taxon>Philodinida</taxon>
        <taxon>Philodinidae</taxon>
        <taxon>Rotaria</taxon>
    </lineage>
</organism>
<sequence length="38" mass="4371">MSLSSDNIVLVTAGYDRTIRFWHANTAVVYRTIMHEDS</sequence>
<dbReference type="Proteomes" id="UP000663848">
    <property type="component" value="Unassembled WGS sequence"/>
</dbReference>
<dbReference type="EMBL" id="CAJOBR010067086">
    <property type="protein sequence ID" value="CAF5087564.1"/>
    <property type="molecule type" value="Genomic_DNA"/>
</dbReference>
<feature type="repeat" description="WD" evidence="1">
    <location>
        <begin position="1"/>
        <end position="32"/>
    </location>
</feature>
<evidence type="ECO:0000313" key="3">
    <source>
        <dbReference type="Proteomes" id="UP000663848"/>
    </source>
</evidence>